<dbReference type="Pfam" id="PF05437">
    <property type="entry name" value="AzlD"/>
    <property type="match status" value="1"/>
</dbReference>
<feature type="transmembrane region" description="Helical" evidence="1">
    <location>
        <begin position="6"/>
        <end position="25"/>
    </location>
</feature>
<keyword evidence="1" id="KW-1133">Transmembrane helix</keyword>
<reference evidence="2 3" key="1">
    <citation type="submission" date="2014-07" db="EMBL/GenBank/DDBJ databases">
        <title>Genome Sequence of Rhodococcus opacus Strain R7, a Biodegrader of Mono- and Polycyclic Aromatic Hydrocarbons.</title>
        <authorList>
            <person name="Di Gennaro P."/>
            <person name="Zampolli J."/>
            <person name="Presti I."/>
            <person name="Cappelletti M."/>
            <person name="D'Ursi P."/>
            <person name="Orro A."/>
            <person name="Mezzelani A."/>
            <person name="Milanesi L."/>
        </authorList>
    </citation>
    <scope>NUCLEOTIDE SEQUENCE [LARGE SCALE GENOMIC DNA]</scope>
    <source>
        <strain evidence="2 3">R7</strain>
    </source>
</reference>
<dbReference type="RefSeq" id="WP_128638627.1">
    <property type="nucleotide sequence ID" value="NZ_CP008947.1"/>
</dbReference>
<protein>
    <submittedName>
        <fullName evidence="2">Branched-chain amino acid transporter</fullName>
    </submittedName>
</protein>
<dbReference type="InterPro" id="IPR008407">
    <property type="entry name" value="Brnchd-chn_aa_trnsp_AzlD"/>
</dbReference>
<dbReference type="Proteomes" id="UP000028488">
    <property type="component" value="Chromosome"/>
</dbReference>
<proteinExistence type="predicted"/>
<feature type="transmembrane region" description="Helical" evidence="1">
    <location>
        <begin position="87"/>
        <end position="105"/>
    </location>
</feature>
<dbReference type="AlphaFoldDB" id="A0A076EFL5"/>
<feature type="transmembrane region" description="Helical" evidence="1">
    <location>
        <begin position="37"/>
        <end position="59"/>
    </location>
</feature>
<evidence type="ECO:0000256" key="1">
    <source>
        <dbReference type="SAM" id="Phobius"/>
    </source>
</evidence>
<gene>
    <name evidence="2" type="ORF">EP51_04175</name>
</gene>
<dbReference type="EMBL" id="CP008947">
    <property type="protein sequence ID" value="AII03848.1"/>
    <property type="molecule type" value="Genomic_DNA"/>
</dbReference>
<evidence type="ECO:0000313" key="2">
    <source>
        <dbReference type="EMBL" id="AII03848.1"/>
    </source>
</evidence>
<organism evidence="2 3">
    <name type="scientific">Rhodococcus opacus</name>
    <name type="common">Nocardia opaca</name>
    <dbReference type="NCBI Taxonomy" id="37919"/>
    <lineage>
        <taxon>Bacteria</taxon>
        <taxon>Bacillati</taxon>
        <taxon>Actinomycetota</taxon>
        <taxon>Actinomycetes</taxon>
        <taxon>Mycobacteriales</taxon>
        <taxon>Nocardiaceae</taxon>
        <taxon>Rhodococcus</taxon>
    </lineage>
</organism>
<evidence type="ECO:0000313" key="3">
    <source>
        <dbReference type="Proteomes" id="UP000028488"/>
    </source>
</evidence>
<keyword evidence="1" id="KW-0472">Membrane</keyword>
<accession>A0A076EFL5</accession>
<name>A0A076EFL5_RHOOP</name>
<dbReference type="eggNOG" id="ENOG5032T1U">
    <property type="taxonomic scope" value="Bacteria"/>
</dbReference>
<keyword evidence="1" id="KW-0812">Transmembrane</keyword>
<sequence length="107" mass="10843">MTGDLVLIGSVGVLAAGTFAFRFAGPVLRPRIATRPWLERAMATAAVVLLTALVGTTALTEGHELAGVARPTGVVVAGLLAWRKAPFVAIVLSAAATTAGLRLLGVP</sequence>